<evidence type="ECO:0000256" key="2">
    <source>
        <dbReference type="ARBA" id="ARBA00010790"/>
    </source>
</evidence>
<comment type="similarity">
    <text evidence="2 6">Belongs to the GMC oxidoreductase family.</text>
</comment>
<reference evidence="11" key="1">
    <citation type="submission" date="2025-08" db="UniProtKB">
        <authorList>
            <consortium name="RefSeq"/>
        </authorList>
    </citation>
    <scope>IDENTIFICATION</scope>
</reference>
<protein>
    <submittedName>
        <fullName evidence="11">Alcohol dehydrogenase [acceptor]-like isoform X1</fullName>
    </submittedName>
</protein>
<sequence length="600" mass="66791">MASFLALFCVILVAVLVKVFLVDRGVNSNILQSTVKLNGTYDYIIVGGGTAGCVLAGRLSEDPDVTVLLLEAGPDDTGNTLINIPLLAGLIWRTPLDWEYYSEASSETMKQLRNGRSYWPRGKVLGGTGNINAMQYVRGSRHDYDRWAQYLGTDQWDYRHVLPYFQKSEHIQISNLKDSDYHGRDGQVTVNYIDSQPIVEKLIEAGETIGYPYNEDYNGRIQEGISRSQVNSRNGQRWSTSHAFVHAANDRDNLHVAVDSHVVKVLIENKQAKGVAVIRNGRKEILLANKEVILSAGAIGSPQLLMLSGIGPKKHLDSLGIPVVSNLSVGENLQDHIMIDVGIQIHEPLSQSADGLSSLLPYLQYRLFGTGPFSSPFLLEVTAFKSTTREVRETSWPDLQLHFSSLLKVHFNYKEEVRAQLEESRKAKYGLICLPILLHPESRGKITLRSQDPFDYPLIDANYLSKQEDVETLIRGIQECEKFVDTDIMRSVGAELTETKPVWPCDEHRFKSHEYWQCLVKQGPMTTYHPVGTCKMGPSGDPTAVVDANLRVYGISNVRVVDASIMPWIVSGNTNAPTIMIAEKAADLIRGKAPLEALSL</sequence>
<dbReference type="PANTHER" id="PTHR11552">
    <property type="entry name" value="GLUCOSE-METHANOL-CHOLINE GMC OXIDOREDUCTASE"/>
    <property type="match status" value="1"/>
</dbReference>
<dbReference type="GeneID" id="106074690"/>
<feature type="domain" description="Glucose-methanol-choline oxidoreductase N-terminal" evidence="9">
    <location>
        <begin position="297"/>
        <end position="311"/>
    </location>
</feature>
<dbReference type="OMA" id="SWANWVD"/>
<dbReference type="SUPFAM" id="SSF51905">
    <property type="entry name" value="FAD/NAD(P)-binding domain"/>
    <property type="match status" value="1"/>
</dbReference>
<feature type="binding site" evidence="5">
    <location>
        <position position="128"/>
    </location>
    <ligand>
        <name>FAD</name>
        <dbReference type="ChEBI" id="CHEBI:57692"/>
    </ligand>
</feature>
<feature type="signal peptide" evidence="7">
    <location>
        <begin position="1"/>
        <end position="21"/>
    </location>
</feature>
<dbReference type="InterPro" id="IPR012132">
    <property type="entry name" value="GMC_OxRdtase"/>
</dbReference>
<dbReference type="OrthoDB" id="269227at2759"/>
<evidence type="ECO:0000256" key="3">
    <source>
        <dbReference type="ARBA" id="ARBA00022630"/>
    </source>
</evidence>
<dbReference type="Proteomes" id="UP001165740">
    <property type="component" value="Chromosome 6"/>
</dbReference>
<comment type="cofactor">
    <cofactor evidence="1 5">
        <name>FAD</name>
        <dbReference type="ChEBI" id="CHEBI:57692"/>
    </cofactor>
</comment>
<dbReference type="PROSITE" id="PS00624">
    <property type="entry name" value="GMC_OXRED_2"/>
    <property type="match status" value="1"/>
</dbReference>
<dbReference type="AlphaFoldDB" id="A0A9W3APV6"/>
<dbReference type="InterPro" id="IPR036188">
    <property type="entry name" value="FAD/NAD-bd_sf"/>
</dbReference>
<dbReference type="SUPFAM" id="SSF54373">
    <property type="entry name" value="FAD-linked reductases, C-terminal domain"/>
    <property type="match status" value="1"/>
</dbReference>
<dbReference type="InterPro" id="IPR000172">
    <property type="entry name" value="GMC_OxRdtase_N"/>
</dbReference>
<keyword evidence="3 6" id="KW-0285">Flavoprotein</keyword>
<name>A0A9W3APV6_BIOGL</name>
<dbReference type="Pfam" id="PF00732">
    <property type="entry name" value="GMC_oxred_N"/>
    <property type="match status" value="1"/>
</dbReference>
<dbReference type="Gene3D" id="3.50.50.60">
    <property type="entry name" value="FAD/NAD(P)-binding domain"/>
    <property type="match status" value="1"/>
</dbReference>
<dbReference type="PANTHER" id="PTHR11552:SF147">
    <property type="entry name" value="CHOLINE DEHYDROGENASE, MITOCHONDRIAL"/>
    <property type="match status" value="1"/>
</dbReference>
<proteinExistence type="inferred from homology"/>
<dbReference type="GO" id="GO:0016614">
    <property type="term" value="F:oxidoreductase activity, acting on CH-OH group of donors"/>
    <property type="evidence" value="ECO:0007669"/>
    <property type="project" value="InterPro"/>
</dbReference>
<evidence type="ECO:0000256" key="7">
    <source>
        <dbReference type="SAM" id="SignalP"/>
    </source>
</evidence>
<keyword evidence="7" id="KW-0732">Signal</keyword>
<feature type="binding site" evidence="5">
    <location>
        <position position="262"/>
    </location>
    <ligand>
        <name>FAD</name>
        <dbReference type="ChEBI" id="CHEBI:57692"/>
    </ligand>
</feature>
<evidence type="ECO:0000313" key="10">
    <source>
        <dbReference type="Proteomes" id="UP001165740"/>
    </source>
</evidence>
<dbReference type="PIRSF" id="PIRSF000137">
    <property type="entry name" value="Alcohol_oxidase"/>
    <property type="match status" value="1"/>
</dbReference>
<evidence type="ECO:0000259" key="8">
    <source>
        <dbReference type="PROSITE" id="PS00623"/>
    </source>
</evidence>
<dbReference type="Pfam" id="PF05199">
    <property type="entry name" value="GMC_oxred_C"/>
    <property type="match status" value="1"/>
</dbReference>
<feature type="chain" id="PRO_5040979722" evidence="7">
    <location>
        <begin position="22"/>
        <end position="600"/>
    </location>
</feature>
<evidence type="ECO:0000256" key="5">
    <source>
        <dbReference type="PIRSR" id="PIRSR000137-2"/>
    </source>
</evidence>
<organism evidence="10 11">
    <name type="scientific">Biomphalaria glabrata</name>
    <name type="common">Bloodfluke planorb</name>
    <name type="synonym">Freshwater snail</name>
    <dbReference type="NCBI Taxonomy" id="6526"/>
    <lineage>
        <taxon>Eukaryota</taxon>
        <taxon>Metazoa</taxon>
        <taxon>Spiralia</taxon>
        <taxon>Lophotrochozoa</taxon>
        <taxon>Mollusca</taxon>
        <taxon>Gastropoda</taxon>
        <taxon>Heterobranchia</taxon>
        <taxon>Euthyneura</taxon>
        <taxon>Panpulmonata</taxon>
        <taxon>Hygrophila</taxon>
        <taxon>Lymnaeoidea</taxon>
        <taxon>Planorbidae</taxon>
        <taxon>Biomphalaria</taxon>
    </lineage>
</organism>
<dbReference type="InterPro" id="IPR007867">
    <property type="entry name" value="GMC_OxRtase_C"/>
</dbReference>
<evidence type="ECO:0000259" key="9">
    <source>
        <dbReference type="PROSITE" id="PS00624"/>
    </source>
</evidence>
<evidence type="ECO:0000256" key="1">
    <source>
        <dbReference type="ARBA" id="ARBA00001974"/>
    </source>
</evidence>
<feature type="binding site" evidence="5">
    <location>
        <position position="124"/>
    </location>
    <ligand>
        <name>FAD</name>
        <dbReference type="ChEBI" id="CHEBI:57692"/>
    </ligand>
</feature>
<keyword evidence="4 5" id="KW-0274">FAD</keyword>
<evidence type="ECO:0000313" key="11">
    <source>
        <dbReference type="RefSeq" id="XP_055889297.1"/>
    </source>
</evidence>
<evidence type="ECO:0000256" key="4">
    <source>
        <dbReference type="ARBA" id="ARBA00022827"/>
    </source>
</evidence>
<dbReference type="PROSITE" id="PS00623">
    <property type="entry name" value="GMC_OXRED_1"/>
    <property type="match status" value="1"/>
</dbReference>
<evidence type="ECO:0000256" key="6">
    <source>
        <dbReference type="RuleBase" id="RU003968"/>
    </source>
</evidence>
<dbReference type="GO" id="GO:0050660">
    <property type="term" value="F:flavin adenine dinucleotide binding"/>
    <property type="evidence" value="ECO:0007669"/>
    <property type="project" value="InterPro"/>
</dbReference>
<feature type="domain" description="Glucose-methanol-choline oxidoreductase N-terminal" evidence="8">
    <location>
        <begin position="122"/>
        <end position="145"/>
    </location>
</feature>
<dbReference type="Gene3D" id="3.30.560.10">
    <property type="entry name" value="Glucose Oxidase, domain 3"/>
    <property type="match status" value="1"/>
</dbReference>
<gene>
    <name evidence="11" type="primary">LOC106074690</name>
</gene>
<dbReference type="RefSeq" id="XP_055889297.1">
    <property type="nucleotide sequence ID" value="XM_056033322.1"/>
</dbReference>
<keyword evidence="10" id="KW-1185">Reference proteome</keyword>
<accession>A0A9W3APV6</accession>